<dbReference type="Pfam" id="PF00425">
    <property type="entry name" value="Chorismate_bind"/>
    <property type="match status" value="1"/>
</dbReference>
<dbReference type="PANTHER" id="PTHR42839:SF2">
    <property type="entry name" value="ISOCHORISMATE SYNTHASE ENTC"/>
    <property type="match status" value="1"/>
</dbReference>
<dbReference type="Gene3D" id="3.60.120.10">
    <property type="entry name" value="Anthranilate synthase"/>
    <property type="match status" value="1"/>
</dbReference>
<dbReference type="InterPro" id="IPR005801">
    <property type="entry name" value="ADC_synthase"/>
</dbReference>
<comment type="caution">
    <text evidence="2">The sequence shown here is derived from an EMBL/GenBank/DDBJ whole genome shotgun (WGS) entry which is preliminary data.</text>
</comment>
<protein>
    <recommendedName>
        <fullName evidence="1">Chorismate-utilising enzyme C-terminal domain-containing protein</fullName>
    </recommendedName>
</protein>
<dbReference type="PANTHER" id="PTHR42839">
    <property type="entry name" value="ISOCHORISMATE SYNTHASE ENTC"/>
    <property type="match status" value="1"/>
</dbReference>
<reference evidence="2 3" key="1">
    <citation type="submission" date="2020-05" db="EMBL/GenBank/DDBJ databases">
        <title>MicrobeNet Type strains.</title>
        <authorList>
            <person name="Nicholson A.C."/>
        </authorList>
    </citation>
    <scope>NUCLEOTIDE SEQUENCE [LARGE SCALE GENOMIC DNA]</scope>
    <source>
        <strain evidence="2 3">JCM 3224</strain>
    </source>
</reference>
<dbReference type="InterPro" id="IPR015890">
    <property type="entry name" value="Chorismate_C"/>
</dbReference>
<keyword evidence="3" id="KW-1185">Reference proteome</keyword>
<proteinExistence type="predicted"/>
<feature type="domain" description="Chorismate-utilising enzyme C-terminal" evidence="1">
    <location>
        <begin position="114"/>
        <end position="355"/>
    </location>
</feature>
<organism evidence="2 3">
    <name type="scientific">Nocardia uniformis</name>
    <dbReference type="NCBI Taxonomy" id="53432"/>
    <lineage>
        <taxon>Bacteria</taxon>
        <taxon>Bacillati</taxon>
        <taxon>Actinomycetota</taxon>
        <taxon>Actinomycetes</taxon>
        <taxon>Mycobacteriales</taxon>
        <taxon>Nocardiaceae</taxon>
        <taxon>Nocardia</taxon>
    </lineage>
</organism>
<dbReference type="EMBL" id="JABELX010000003">
    <property type="protein sequence ID" value="NNH69621.1"/>
    <property type="molecule type" value="Genomic_DNA"/>
</dbReference>
<accession>A0A849C9J0</accession>
<dbReference type="AlphaFoldDB" id="A0A849C9J0"/>
<dbReference type="SUPFAM" id="SSF56322">
    <property type="entry name" value="ADC synthase"/>
    <property type="match status" value="1"/>
</dbReference>
<evidence type="ECO:0000259" key="1">
    <source>
        <dbReference type="Pfam" id="PF00425"/>
    </source>
</evidence>
<sequence length="373" mass="40595">MSEPNSVRFRLSGPSCGVGLDGALPCFTDLREAEETVRAGLLGDLVVGSVPFDPRTGTPSFYLGRRDTETAAPAGTEWTETFSPDLAFNDIAIAEYLRLIDNVLPLLRTPGSGLDKIVVARSERFTYTEPFDPVRMYGRIAELYPHVHSYFVEHLETPGVFTMGASPELFLKKRGERISMTPLAGTVPSDPELSESGDRARARTELFTEKYLGEHRHLVDFMVKVLAPLCSELIYSDEPELVAAPGVWHLGTPISGRLLDSDARVADLVAVLHPSPAVCGVPQSASLRLINDYESARNYYGGLIGWLDSDGDCEFYMALRGLELDTRAGHLTLRAGGGVVAGSRVDIEFAETSAKLATMRRVLGMPTDLSVGT</sequence>
<name>A0A849C9J0_9NOCA</name>
<gene>
    <name evidence="2" type="ORF">HLB23_07030</name>
</gene>
<evidence type="ECO:0000313" key="2">
    <source>
        <dbReference type="EMBL" id="NNH69621.1"/>
    </source>
</evidence>
<evidence type="ECO:0000313" key="3">
    <source>
        <dbReference type="Proteomes" id="UP000586827"/>
    </source>
</evidence>
<dbReference type="RefSeq" id="WP_067522962.1">
    <property type="nucleotide sequence ID" value="NZ_JABELX010000003.1"/>
</dbReference>
<dbReference type="Proteomes" id="UP000586827">
    <property type="component" value="Unassembled WGS sequence"/>
</dbReference>